<accession>A0A8J3AH36</accession>
<gene>
    <name evidence="2" type="ORF">GCM10007377_10580</name>
</gene>
<dbReference type="AlphaFoldDB" id="A0A8J3AH36"/>
<evidence type="ECO:0000313" key="3">
    <source>
        <dbReference type="Proteomes" id="UP000619536"/>
    </source>
</evidence>
<keyword evidence="1" id="KW-1133">Transmembrane helix</keyword>
<organism evidence="2 3">
    <name type="scientific">Galliscardovia ingluviei</name>
    <dbReference type="NCBI Taxonomy" id="1769422"/>
    <lineage>
        <taxon>Bacteria</taxon>
        <taxon>Bacillati</taxon>
        <taxon>Actinomycetota</taxon>
        <taxon>Actinomycetes</taxon>
        <taxon>Bifidobacteriales</taxon>
        <taxon>Bifidobacteriaceae</taxon>
        <taxon>Galliscardovia</taxon>
    </lineage>
</organism>
<sequence>MHGGRNVQHDRDLAKLMIATCVFTLFIGVIALVIWALADMTLMLRIAIPALLIGIIVLIAQYFEKRHNS</sequence>
<comment type="caution">
    <text evidence="2">The sequence shown here is derived from an EMBL/GenBank/DDBJ whole genome shotgun (WGS) entry which is preliminary data.</text>
</comment>
<feature type="transmembrane region" description="Helical" evidence="1">
    <location>
        <begin position="42"/>
        <end position="63"/>
    </location>
</feature>
<reference evidence="2" key="1">
    <citation type="journal article" date="2014" name="Int. J. Syst. Evol. Microbiol.">
        <title>Complete genome sequence of Corynebacterium casei LMG S-19264T (=DSM 44701T), isolated from a smear-ripened cheese.</title>
        <authorList>
            <consortium name="US DOE Joint Genome Institute (JGI-PGF)"/>
            <person name="Walter F."/>
            <person name="Albersmeier A."/>
            <person name="Kalinowski J."/>
            <person name="Ruckert C."/>
        </authorList>
    </citation>
    <scope>NUCLEOTIDE SEQUENCE</scope>
    <source>
        <strain evidence="2">CCM 8606</strain>
    </source>
</reference>
<keyword evidence="3" id="KW-1185">Reference proteome</keyword>
<dbReference type="EMBL" id="BMDH01000002">
    <property type="protein sequence ID" value="GGI14367.1"/>
    <property type="molecule type" value="Genomic_DNA"/>
</dbReference>
<keyword evidence="1" id="KW-0472">Membrane</keyword>
<feature type="transmembrane region" description="Helical" evidence="1">
    <location>
        <begin position="12"/>
        <end position="36"/>
    </location>
</feature>
<evidence type="ECO:0000313" key="2">
    <source>
        <dbReference type="EMBL" id="GGI14367.1"/>
    </source>
</evidence>
<evidence type="ECO:0000256" key="1">
    <source>
        <dbReference type="SAM" id="Phobius"/>
    </source>
</evidence>
<keyword evidence="1" id="KW-0812">Transmembrane</keyword>
<proteinExistence type="predicted"/>
<name>A0A8J3AH36_9BIFI</name>
<reference evidence="2" key="2">
    <citation type="submission" date="2020-09" db="EMBL/GenBank/DDBJ databases">
        <authorList>
            <person name="Sun Q."/>
            <person name="Sedlacek I."/>
        </authorList>
    </citation>
    <scope>NUCLEOTIDE SEQUENCE</scope>
    <source>
        <strain evidence="2">CCM 8606</strain>
    </source>
</reference>
<protein>
    <submittedName>
        <fullName evidence="2">Uncharacterized protein</fullName>
    </submittedName>
</protein>
<dbReference type="Proteomes" id="UP000619536">
    <property type="component" value="Unassembled WGS sequence"/>
</dbReference>